<dbReference type="Pfam" id="PF09479">
    <property type="entry name" value="Flg_new"/>
    <property type="match status" value="2"/>
</dbReference>
<keyword evidence="4" id="KW-1185">Reference proteome</keyword>
<evidence type="ECO:0000313" key="3">
    <source>
        <dbReference type="EMBL" id="TQM66093.1"/>
    </source>
</evidence>
<dbReference type="InterPro" id="IPR013378">
    <property type="entry name" value="InlB-like_B-rpt"/>
</dbReference>
<proteinExistence type="predicted"/>
<feature type="transmembrane region" description="Helical" evidence="2">
    <location>
        <begin position="908"/>
        <end position="928"/>
    </location>
</feature>
<keyword evidence="2" id="KW-1133">Transmembrane helix</keyword>
<keyword evidence="2" id="KW-0472">Membrane</keyword>
<keyword evidence="2" id="KW-0812">Transmembrane</keyword>
<protein>
    <submittedName>
        <fullName evidence="3">Putative repeat protein (TIGR02543 family)</fullName>
    </submittedName>
</protein>
<feature type="transmembrane region" description="Helical" evidence="2">
    <location>
        <begin position="12"/>
        <end position="31"/>
    </location>
</feature>
<dbReference type="InterPro" id="IPR042229">
    <property type="entry name" value="Listeria/Bacterioides_rpt_sf"/>
</dbReference>
<evidence type="ECO:0000313" key="4">
    <source>
        <dbReference type="Proteomes" id="UP000318331"/>
    </source>
</evidence>
<dbReference type="Proteomes" id="UP000318331">
    <property type="component" value="Unassembled WGS sequence"/>
</dbReference>
<dbReference type="GO" id="GO:0030313">
    <property type="term" value="C:cell envelope"/>
    <property type="evidence" value="ECO:0007669"/>
    <property type="project" value="UniProtKB-SubCell"/>
</dbReference>
<organism evidence="3 4">
    <name type="scientific">Klugiella xanthotipulae</name>
    <dbReference type="NCBI Taxonomy" id="244735"/>
    <lineage>
        <taxon>Bacteria</taxon>
        <taxon>Bacillati</taxon>
        <taxon>Actinomycetota</taxon>
        <taxon>Actinomycetes</taxon>
        <taxon>Micrococcales</taxon>
        <taxon>Microbacteriaceae</taxon>
        <taxon>Klugiella</taxon>
    </lineage>
</organism>
<dbReference type="Gene3D" id="2.60.40.4270">
    <property type="entry name" value="Listeria-Bacteroides repeat domain"/>
    <property type="match status" value="1"/>
</dbReference>
<evidence type="ECO:0000256" key="2">
    <source>
        <dbReference type="SAM" id="Phobius"/>
    </source>
</evidence>
<sequence>MRADNIVVRQIFLAATAFIVMIVGIVVPGHAARAASSVTVNTVAELQSAVSGAVEDTTITLGNSFPQTLPGAVTLNLAAPVAVRIDGSGMTLYPAATGRHLTVTTSGSSSLRLENLTFALPAGSTATNGGVYVTQQGTSTVALSDLDFVGLKTTALGFGGSGTGKLSLTRSSFVGNSASSAAALLYGRGSAVAATTMSGLTFEANRGLSGAGYSGGAMRVDAGAQGSLLIEDSLFLNNTFVDGGSQPRGGAIALHNASVQLTLNRDYFRGNSTASSSKPGSADGGAVSVFNSTPGSNGSLRVSDSVFEANQAQDDGAAIFLEGRAATQAEKFPTQLVVENSTFSKNVSGDAGGFDTGGVIQASLRVEASVTNNTFLTNTKAGGRGGIDLGAHSATEATYGAQSPKGTVVNNIFTAAKSVDVGTWGCGTNVGCAADTVTVTTAQEPQLLLDVFGTANPALDSNRTTRSAGDPRPGKTTEILGTVAIAPPLSATSYTAYQFAAVGSTPTADERGIAHRTAPALPDAGSLAMDYVRFDAQTNGGSWSGLTSLFPHLGGRYLGDPEASQGWYEVRDPGTAVPLPTVDPTAPGGTEFVGWFTAPTGGTAVTAAPAAQGQTLYAQFVPFPTFTVTFDSAGGSAVAAVADLASGDLVAEPTAPIRDGFTFDGWVRAGEAYDFSTPVTSNITLVAAWTPVPPLTTIELSVEDVVQVYGQVKAIHLSVSGVSSGWINVTLGERSLGGVPVVDGAAVIQPDGTSPLAVGSYAIYASYFSSETPLRTASVVGAEGTFTVNPAETQTTLSVEQTKGGGTVSLQGSVTAEYDTVPTGSVRVRVAGREASLLLPLDEHGHYGGEMALPEGYAGTRLVLSSEYVNDADHLASTARAELAVPVRGGAGGGTGTVLATTGASDPAGYAILLVSLGSLLLVVTAATRRRMRR</sequence>
<reference evidence="3 4" key="1">
    <citation type="submission" date="2019-06" db="EMBL/GenBank/DDBJ databases">
        <title>Sequencing the genomes of 1000 actinobacteria strains.</title>
        <authorList>
            <person name="Klenk H.-P."/>
        </authorList>
    </citation>
    <scope>NUCLEOTIDE SEQUENCE [LARGE SCALE GENOMIC DNA]</scope>
    <source>
        <strain evidence="3 4">DSM 18031</strain>
    </source>
</reference>
<dbReference type="PANTHER" id="PTHR11319:SF35">
    <property type="entry name" value="OUTER MEMBRANE PROTEIN PMPC-RELATED"/>
    <property type="match status" value="1"/>
</dbReference>
<dbReference type="InterPro" id="IPR011050">
    <property type="entry name" value="Pectin_lyase_fold/virulence"/>
</dbReference>
<dbReference type="SUPFAM" id="SSF51126">
    <property type="entry name" value="Pectin lyase-like"/>
    <property type="match status" value="1"/>
</dbReference>
<dbReference type="AlphaFoldDB" id="A0A543I665"/>
<name>A0A543I665_9MICO</name>
<gene>
    <name evidence="3" type="ORF">FB466_0915</name>
</gene>
<dbReference type="EMBL" id="VFPN01000001">
    <property type="protein sequence ID" value="TQM66093.1"/>
    <property type="molecule type" value="Genomic_DNA"/>
</dbReference>
<dbReference type="PANTHER" id="PTHR11319">
    <property type="entry name" value="G PROTEIN-COUPLED RECEPTOR-RELATED"/>
    <property type="match status" value="1"/>
</dbReference>
<comment type="caution">
    <text evidence="3">The sequence shown here is derived from an EMBL/GenBank/DDBJ whole genome shotgun (WGS) entry which is preliminary data.</text>
</comment>
<evidence type="ECO:0000256" key="1">
    <source>
        <dbReference type="ARBA" id="ARBA00004196"/>
    </source>
</evidence>
<accession>A0A543I665</accession>
<comment type="subcellular location">
    <subcellularLocation>
        <location evidence="1">Cell envelope</location>
    </subcellularLocation>
</comment>